<evidence type="ECO:0000313" key="1">
    <source>
        <dbReference type="EMBL" id="PKI36212.1"/>
    </source>
</evidence>
<gene>
    <name evidence="1" type="ORF">CRG98_043408</name>
</gene>
<proteinExistence type="predicted"/>
<dbReference type="Proteomes" id="UP000233551">
    <property type="component" value="Unassembled WGS sequence"/>
</dbReference>
<accession>A0A2I0HWY2</accession>
<evidence type="ECO:0000313" key="2">
    <source>
        <dbReference type="Proteomes" id="UP000233551"/>
    </source>
</evidence>
<comment type="caution">
    <text evidence="1">The sequence shown here is derived from an EMBL/GenBank/DDBJ whole genome shotgun (WGS) entry which is preliminary data.</text>
</comment>
<organism evidence="1 2">
    <name type="scientific">Punica granatum</name>
    <name type="common">Pomegranate</name>
    <dbReference type="NCBI Taxonomy" id="22663"/>
    <lineage>
        <taxon>Eukaryota</taxon>
        <taxon>Viridiplantae</taxon>
        <taxon>Streptophyta</taxon>
        <taxon>Embryophyta</taxon>
        <taxon>Tracheophyta</taxon>
        <taxon>Spermatophyta</taxon>
        <taxon>Magnoliopsida</taxon>
        <taxon>eudicotyledons</taxon>
        <taxon>Gunneridae</taxon>
        <taxon>Pentapetalae</taxon>
        <taxon>rosids</taxon>
        <taxon>malvids</taxon>
        <taxon>Myrtales</taxon>
        <taxon>Lythraceae</taxon>
        <taxon>Punica</taxon>
    </lineage>
</organism>
<reference evidence="1 2" key="1">
    <citation type="submission" date="2017-11" db="EMBL/GenBank/DDBJ databases">
        <title>De-novo sequencing of pomegranate (Punica granatum L.) genome.</title>
        <authorList>
            <person name="Akparov Z."/>
            <person name="Amiraslanov A."/>
            <person name="Hajiyeva S."/>
            <person name="Abbasov M."/>
            <person name="Kaur K."/>
            <person name="Hamwieh A."/>
            <person name="Solovyev V."/>
            <person name="Salamov A."/>
            <person name="Braich B."/>
            <person name="Kosarev P."/>
            <person name="Mahmoud A."/>
            <person name="Hajiyev E."/>
            <person name="Babayeva S."/>
            <person name="Izzatullayeva V."/>
            <person name="Mammadov A."/>
            <person name="Mammadov A."/>
            <person name="Sharifova S."/>
            <person name="Ojaghi J."/>
            <person name="Eynullazada K."/>
            <person name="Bayramov B."/>
            <person name="Abdulazimova A."/>
            <person name="Shahmuradov I."/>
        </authorList>
    </citation>
    <scope>NUCLEOTIDE SEQUENCE [LARGE SCALE GENOMIC DNA]</scope>
    <source>
        <strain evidence="2">cv. AG2017</strain>
        <tissue evidence="1">Leaf</tissue>
    </source>
</reference>
<evidence type="ECO:0008006" key="3">
    <source>
        <dbReference type="Google" id="ProtNLM"/>
    </source>
</evidence>
<dbReference type="EMBL" id="PGOL01004954">
    <property type="protein sequence ID" value="PKI36212.1"/>
    <property type="molecule type" value="Genomic_DNA"/>
</dbReference>
<protein>
    <recommendedName>
        <fullName evidence="3">RNase H type-1 domain-containing protein</fullName>
    </recommendedName>
</protein>
<dbReference type="AlphaFoldDB" id="A0A2I0HWY2"/>
<name>A0A2I0HWY2_PUNGR</name>
<keyword evidence="2" id="KW-1185">Reference proteome</keyword>
<sequence length="184" mass="20473">MGWHLPSQKHYPRSLPILEDSRLVSSVLTPCRDWDLSSLPLDLPPEIAQSIHGLPIGHRNDVPDKVTWGHSHNEQYSSKIGSNASATQSSILSIPRGMVFTSAIWILWKNRNSPIFSSKPLHSNSVDHTIQFAAEFYASRVKSNFKLTSEIQVRWEPSLDGLYVLNSDGCSRGNTGIAVKEGLI</sequence>